<feature type="transmembrane region" description="Helical" evidence="6">
    <location>
        <begin position="279"/>
        <end position="297"/>
    </location>
</feature>
<dbReference type="Pfam" id="PF11700">
    <property type="entry name" value="ATG22"/>
    <property type="match status" value="1"/>
</dbReference>
<comment type="subcellular location">
    <subcellularLocation>
        <location evidence="1">Endomembrane system</location>
        <topology evidence="1">Multi-pass membrane protein</topology>
    </subcellularLocation>
</comment>
<dbReference type="EMBL" id="CAADGH010000008">
    <property type="protein sequence ID" value="VFK74688.1"/>
    <property type="molecule type" value="Genomic_DNA"/>
</dbReference>
<feature type="transmembrane region" description="Helical" evidence="6">
    <location>
        <begin position="149"/>
        <end position="173"/>
    </location>
</feature>
<dbReference type="GO" id="GO:0012505">
    <property type="term" value="C:endomembrane system"/>
    <property type="evidence" value="ECO:0007669"/>
    <property type="project" value="UniProtKB-SubCell"/>
</dbReference>
<evidence type="ECO:0000256" key="2">
    <source>
        <dbReference type="ARBA" id="ARBA00022448"/>
    </source>
</evidence>
<evidence type="ECO:0000259" key="7">
    <source>
        <dbReference type="PROSITE" id="PS50850"/>
    </source>
</evidence>
<keyword evidence="2" id="KW-0813">Transport</keyword>
<feature type="transmembrane region" description="Helical" evidence="6">
    <location>
        <begin position="251"/>
        <end position="273"/>
    </location>
</feature>
<dbReference type="PANTHER" id="PTHR23519">
    <property type="entry name" value="AUTOPHAGY-RELATED PROTEIN 22"/>
    <property type="match status" value="1"/>
</dbReference>
<feature type="transmembrane region" description="Helical" evidence="6">
    <location>
        <begin position="333"/>
        <end position="355"/>
    </location>
</feature>
<feature type="transmembrane region" description="Helical" evidence="6">
    <location>
        <begin position="193"/>
        <end position="211"/>
    </location>
</feature>
<protein>
    <submittedName>
        <fullName evidence="9">MFS transporter, UMF1 family</fullName>
    </submittedName>
</protein>
<evidence type="ECO:0000256" key="6">
    <source>
        <dbReference type="SAM" id="Phobius"/>
    </source>
</evidence>
<dbReference type="PROSITE" id="PS50850">
    <property type="entry name" value="MFS"/>
    <property type="match status" value="1"/>
</dbReference>
<feature type="transmembrane region" description="Helical" evidence="6">
    <location>
        <begin position="21"/>
        <end position="42"/>
    </location>
</feature>
<reference evidence="9" key="1">
    <citation type="submission" date="2019-02" db="EMBL/GenBank/DDBJ databases">
        <authorList>
            <person name="Gruber-Vodicka R. H."/>
            <person name="Seah K. B. B."/>
        </authorList>
    </citation>
    <scope>NUCLEOTIDE SEQUENCE</scope>
    <source>
        <strain evidence="9">BECK_BZ198</strain>
        <strain evidence="8">BECK_BZ199</strain>
    </source>
</reference>
<feature type="transmembrane region" description="Helical" evidence="6">
    <location>
        <begin position="54"/>
        <end position="74"/>
    </location>
</feature>
<dbReference type="InterPro" id="IPR050495">
    <property type="entry name" value="ATG22/LtaA_families"/>
</dbReference>
<evidence type="ECO:0000256" key="3">
    <source>
        <dbReference type="ARBA" id="ARBA00022692"/>
    </source>
</evidence>
<evidence type="ECO:0000313" key="9">
    <source>
        <dbReference type="EMBL" id="VFK74688.1"/>
    </source>
</evidence>
<dbReference type="EMBL" id="CAADFQ010000008">
    <property type="protein sequence ID" value="VFK29141.1"/>
    <property type="molecule type" value="Genomic_DNA"/>
</dbReference>
<evidence type="ECO:0000256" key="5">
    <source>
        <dbReference type="ARBA" id="ARBA00023136"/>
    </source>
</evidence>
<dbReference type="AlphaFoldDB" id="A0A451B8R9"/>
<evidence type="ECO:0000313" key="8">
    <source>
        <dbReference type="EMBL" id="VFK29141.1"/>
    </source>
</evidence>
<feature type="transmembrane region" description="Helical" evidence="6">
    <location>
        <begin position="86"/>
        <end position="104"/>
    </location>
</feature>
<dbReference type="InterPro" id="IPR036259">
    <property type="entry name" value="MFS_trans_sf"/>
</dbReference>
<dbReference type="GO" id="GO:0022857">
    <property type="term" value="F:transmembrane transporter activity"/>
    <property type="evidence" value="ECO:0007669"/>
    <property type="project" value="InterPro"/>
</dbReference>
<evidence type="ECO:0000256" key="1">
    <source>
        <dbReference type="ARBA" id="ARBA00004127"/>
    </source>
</evidence>
<gene>
    <name evidence="9" type="ORF">BECKMB1821H_GA0114242_100847</name>
    <name evidence="8" type="ORF">BECKMB1821I_GA0114274_100848</name>
</gene>
<dbReference type="SUPFAM" id="SSF103473">
    <property type="entry name" value="MFS general substrate transporter"/>
    <property type="match status" value="1"/>
</dbReference>
<organism evidence="9">
    <name type="scientific">Candidatus Kentrum sp. MB</name>
    <dbReference type="NCBI Taxonomy" id="2138164"/>
    <lineage>
        <taxon>Bacteria</taxon>
        <taxon>Pseudomonadati</taxon>
        <taxon>Pseudomonadota</taxon>
        <taxon>Gammaproteobacteria</taxon>
        <taxon>Candidatus Kentrum</taxon>
    </lineage>
</organism>
<feature type="domain" description="Major facilitator superfamily (MFS) profile" evidence="7">
    <location>
        <begin position="242"/>
        <end position="436"/>
    </location>
</feature>
<sequence>MLSSLSLSKQNRVTLAWLGYDWANSAFTTLVVTFVYSAYFSQAMAPDPVTAMTLWSRAIAISGICIALLAPFLGSLADRGAVRHHYLGAATLLCIVTTALLTFIEPGQPHAVLLALALFIIANTAFEIGGVFYNAFLPDIAPAGRIGRLSGLGWGIGYLGGLACLFLALIILVRDTPLFGISTTAGFQYRATNLLVAGWFLLFSLPALILLRAPTKSQSSSVPRPHSRFNLRTFRRLLAYRDTLRFLIARLIYNDGLVTIFAFGGIYAASTFGMSLSEVIQFGIGINIAAGIGAGLAGPLDDRFGGKKMILITLLALTGFTLLAAIAPDRDWLWVAGMGIGIVAGPNQAASRSLLGRFAPARHRNEFFGLFAFSGKITAFLGPLLLGLATQLSGSQRMGILIILGFFLVGGILLLGIDEKRGIVLADNDSPAKATH</sequence>
<feature type="transmembrane region" description="Helical" evidence="6">
    <location>
        <begin position="367"/>
        <end position="386"/>
    </location>
</feature>
<accession>A0A451B8R9</accession>
<feature type="transmembrane region" description="Helical" evidence="6">
    <location>
        <begin position="398"/>
        <end position="417"/>
    </location>
</feature>
<evidence type="ECO:0000256" key="4">
    <source>
        <dbReference type="ARBA" id="ARBA00022989"/>
    </source>
</evidence>
<dbReference type="InterPro" id="IPR024671">
    <property type="entry name" value="Atg22-like"/>
</dbReference>
<name>A0A451B8R9_9GAMM</name>
<keyword evidence="5 6" id="KW-0472">Membrane</keyword>
<proteinExistence type="predicted"/>
<dbReference type="InterPro" id="IPR020846">
    <property type="entry name" value="MFS_dom"/>
</dbReference>
<feature type="transmembrane region" description="Helical" evidence="6">
    <location>
        <begin position="110"/>
        <end position="137"/>
    </location>
</feature>
<keyword evidence="3 6" id="KW-0812">Transmembrane</keyword>
<dbReference type="PANTHER" id="PTHR23519:SF1">
    <property type="entry name" value="AUTOPHAGY-RELATED PROTEIN 22"/>
    <property type="match status" value="1"/>
</dbReference>
<feature type="transmembrane region" description="Helical" evidence="6">
    <location>
        <begin position="309"/>
        <end position="327"/>
    </location>
</feature>
<dbReference type="Gene3D" id="1.20.1250.20">
    <property type="entry name" value="MFS general substrate transporter like domains"/>
    <property type="match status" value="1"/>
</dbReference>
<keyword evidence="4 6" id="KW-1133">Transmembrane helix</keyword>